<protein>
    <submittedName>
        <fullName evidence="2">Uncharacterized protein</fullName>
    </submittedName>
</protein>
<proteinExistence type="predicted"/>
<dbReference type="Proteomes" id="UP001597034">
    <property type="component" value="Unassembled WGS sequence"/>
</dbReference>
<dbReference type="AlphaFoldDB" id="A0ABD6DP06"/>
<organism evidence="2 3">
    <name type="scientific">Haloarchaeobius litoreus</name>
    <dbReference type="NCBI Taxonomy" id="755306"/>
    <lineage>
        <taxon>Archaea</taxon>
        <taxon>Methanobacteriati</taxon>
        <taxon>Methanobacteriota</taxon>
        <taxon>Stenosarchaea group</taxon>
        <taxon>Halobacteria</taxon>
        <taxon>Halobacteriales</taxon>
        <taxon>Halorubellaceae</taxon>
        <taxon>Haloarchaeobius</taxon>
    </lineage>
</organism>
<feature type="region of interest" description="Disordered" evidence="1">
    <location>
        <begin position="1"/>
        <end position="20"/>
    </location>
</feature>
<accession>A0ABD6DP06</accession>
<evidence type="ECO:0000313" key="3">
    <source>
        <dbReference type="Proteomes" id="UP001597034"/>
    </source>
</evidence>
<evidence type="ECO:0000313" key="2">
    <source>
        <dbReference type="EMBL" id="MFD1647758.1"/>
    </source>
</evidence>
<reference evidence="2 3" key="1">
    <citation type="journal article" date="2019" name="Int. J. Syst. Evol. Microbiol.">
        <title>The Global Catalogue of Microorganisms (GCM) 10K type strain sequencing project: providing services to taxonomists for standard genome sequencing and annotation.</title>
        <authorList>
            <consortium name="The Broad Institute Genomics Platform"/>
            <consortium name="The Broad Institute Genome Sequencing Center for Infectious Disease"/>
            <person name="Wu L."/>
            <person name="Ma J."/>
        </authorList>
    </citation>
    <scope>NUCLEOTIDE SEQUENCE [LARGE SCALE GENOMIC DNA]</scope>
    <source>
        <strain evidence="2 3">CGMCC 1.10390</strain>
    </source>
</reference>
<sequence length="69" mass="7948">MTDLEQEWKDAAPHPHPETDLEYECLSISVVKAEQYERLLLLPEDEDMLHDDAFMVVGEDDLVDLSDMA</sequence>
<comment type="caution">
    <text evidence="2">The sequence shown here is derived from an EMBL/GenBank/DDBJ whole genome shotgun (WGS) entry which is preliminary data.</text>
</comment>
<dbReference type="EMBL" id="JBHUDO010000004">
    <property type="protein sequence ID" value="MFD1647758.1"/>
    <property type="molecule type" value="Genomic_DNA"/>
</dbReference>
<name>A0ABD6DP06_9EURY</name>
<gene>
    <name evidence="2" type="ORF">ACFSBL_18860</name>
</gene>
<keyword evidence="3" id="KW-1185">Reference proteome</keyword>
<feature type="compositionally biased region" description="Basic and acidic residues" evidence="1">
    <location>
        <begin position="1"/>
        <end position="19"/>
    </location>
</feature>
<evidence type="ECO:0000256" key="1">
    <source>
        <dbReference type="SAM" id="MobiDB-lite"/>
    </source>
</evidence>
<dbReference type="RefSeq" id="WP_256401763.1">
    <property type="nucleotide sequence ID" value="NZ_JANHJR010000004.1"/>
</dbReference>